<protein>
    <recommendedName>
        <fullName evidence="1">DUF6973 domain-containing protein</fullName>
    </recommendedName>
</protein>
<accession>A0A1T5FDR0</accession>
<dbReference type="OrthoDB" id="1496068at2"/>
<dbReference type="RefSeq" id="WP_141110311.1">
    <property type="nucleotide sequence ID" value="NZ_FUZA01000003.1"/>
</dbReference>
<dbReference type="Proteomes" id="UP000190897">
    <property type="component" value="Unassembled WGS sequence"/>
</dbReference>
<name>A0A1T5FDR0_9BACT</name>
<dbReference type="InterPro" id="IPR054246">
    <property type="entry name" value="DUF6973"/>
</dbReference>
<dbReference type="PROSITE" id="PS51257">
    <property type="entry name" value="PROKAR_LIPOPROTEIN"/>
    <property type="match status" value="1"/>
</dbReference>
<dbReference type="Pfam" id="PF22322">
    <property type="entry name" value="DUF6973"/>
    <property type="match status" value="1"/>
</dbReference>
<dbReference type="AlphaFoldDB" id="A0A1T5FDR0"/>
<organism evidence="2 3">
    <name type="scientific">Dyadobacter psychrophilus</name>
    <dbReference type="NCBI Taxonomy" id="651661"/>
    <lineage>
        <taxon>Bacteria</taxon>
        <taxon>Pseudomonadati</taxon>
        <taxon>Bacteroidota</taxon>
        <taxon>Cytophagia</taxon>
        <taxon>Cytophagales</taxon>
        <taxon>Spirosomataceae</taxon>
        <taxon>Dyadobacter</taxon>
    </lineage>
</organism>
<dbReference type="EMBL" id="FUZA01000003">
    <property type="protein sequence ID" value="SKB94188.1"/>
    <property type="molecule type" value="Genomic_DNA"/>
</dbReference>
<reference evidence="3" key="1">
    <citation type="submission" date="2017-02" db="EMBL/GenBank/DDBJ databases">
        <authorList>
            <person name="Varghese N."/>
            <person name="Submissions S."/>
        </authorList>
    </citation>
    <scope>NUCLEOTIDE SEQUENCE [LARGE SCALE GENOMIC DNA]</scope>
    <source>
        <strain evidence="3">DSM 22270</strain>
    </source>
</reference>
<evidence type="ECO:0000313" key="2">
    <source>
        <dbReference type="EMBL" id="SKB94188.1"/>
    </source>
</evidence>
<proteinExistence type="predicted"/>
<evidence type="ECO:0000259" key="1">
    <source>
        <dbReference type="Pfam" id="PF22322"/>
    </source>
</evidence>
<gene>
    <name evidence="2" type="ORF">SAMN05660293_03072</name>
</gene>
<keyword evidence="3" id="KW-1185">Reference proteome</keyword>
<feature type="domain" description="DUF6973" evidence="1">
    <location>
        <begin position="195"/>
        <end position="291"/>
    </location>
</feature>
<dbReference type="STRING" id="651661.SAMN05660293_03072"/>
<sequence length="332" mass="37587">MGFTLQKAVCLLPSINKFIMLLAATMVFTGCEHDTRVRQKIEAEKQADMKEVIYKNLSAQMPIAYPEEILDFSPSDLEYIALTENLNGASHLRTINGNTFDEIVEGVRKNYPDFDNATPEEYKPYFPKLSTEQIIENQDIVFQYVEKLMGYEVAISVAASRSGRTKSNLRTSYGTSNSCDEWYYATHLRLDKGGMDKARDLAKSKAGVLEDERQDANRHAIWNVYLGKYAAYRYGSVGEAMGVVQGLTEAHECDVPQNKALSKDMDLFNNLVGLLYFSQIAQKYKKNIFDYNVKVTKTDDEIYTYIKSLNDRMAASSAEISNGPLNILVRLK</sequence>
<evidence type="ECO:0000313" key="3">
    <source>
        <dbReference type="Proteomes" id="UP000190897"/>
    </source>
</evidence>